<dbReference type="Pfam" id="PF18701">
    <property type="entry name" value="DUF5641"/>
    <property type="match status" value="1"/>
</dbReference>
<feature type="transmembrane region" description="Helical" evidence="2">
    <location>
        <begin position="2106"/>
        <end position="2130"/>
    </location>
</feature>
<dbReference type="OrthoDB" id="5864015at2759"/>
<dbReference type="Proteomes" id="UP000580250">
    <property type="component" value="Unassembled WGS sequence"/>
</dbReference>
<dbReference type="Pfam" id="PF00078">
    <property type="entry name" value="RVT_1"/>
    <property type="match status" value="1"/>
</dbReference>
<feature type="coiled-coil region" evidence="1">
    <location>
        <begin position="2169"/>
        <end position="2198"/>
    </location>
</feature>
<gene>
    <name evidence="4" type="ORF">MENT_LOCUS56842</name>
</gene>
<dbReference type="InterPro" id="IPR012337">
    <property type="entry name" value="RNaseH-like_sf"/>
</dbReference>
<reference evidence="4 5" key="1">
    <citation type="submission" date="2020-08" db="EMBL/GenBank/DDBJ databases">
        <authorList>
            <person name="Koutsovoulos G."/>
            <person name="Danchin GJ E."/>
        </authorList>
    </citation>
    <scope>NUCLEOTIDE SEQUENCE [LARGE SCALE GENOMIC DNA]</scope>
</reference>
<dbReference type="InterPro" id="IPR009878">
    <property type="entry name" value="Phlebovirus_G2_fusion"/>
</dbReference>
<dbReference type="SUPFAM" id="SSF53098">
    <property type="entry name" value="Ribonuclease H-like"/>
    <property type="match status" value="1"/>
</dbReference>
<sequence length="2556" mass="291489">MRRLKTGLIGISTFTENWTKIIVQSQPEQAERENSLYEAVAGGEEGLLVKIEEANELAVDLGTSIEIGENAIRQKSIDSDRASSIRQATPNRHSQIRLPKNSLPEFYGDLNLWPSFWDNYRSAIHENALLTDIDRFNYLNGCVKGEAKKLIQNYFITEANYHIAINKLRERYGDEERIKANLRAELRALPPANKFINSIRLTTDNIDRIIQQLQQMGENINQSFISSVIEEKMPKWILLELEKAKQKAMAKCEGSDDDEPFIWDTEKVLKKLAKIIELHEKVNRMPQLENKFKNEKRQNPERNFSENARVFFNSNAQTKQNLNFVNKNNAQKSKPQARRQKPERKILPCIFCNDESHRSTSCQKYSTGEARQKRLAILKKCIWCFKDANHNNCLAKYKCKLCDGTHKDIVCKKFAIEKEKSETVQQHSLATQSQAQRDILLMTRQITVLAGNGKVIRGIKAFIDPGSSRSFIKKELASKLAIDLKEAPEITINAQGMFNHATSFASKSVQLKLGLRGNWRQKLEFKEFRFCTAEKITGKIATAKLTDREMHLLRKRPKHEKINIPTENYEAEILIGMDHFWELVTNIEHLPRGICLVEKLLGPIVCGKINTKNANAINCYGSENVLTYGLFENLTDQQKLYGLEGIGITDSPTENEDESAQNLFDKTITKNGNSYCVRLPRRPNAPPLPTNKNLCLSRLNSTLRKLKSIEDPPNLLEMYDKTFTDQLNEKIIEEIPEDEQETENLCHFIPHQAVYRQDKKKLRIVFDCSAHIKGHPSLNDTLYRGPVLLPKVAAVLLRWRQAKIVIACDIKAAFLMLELHKEDRDLTRFLWLRDLNKPPTQANIKILRFRRVLFGAVSSPFLLGATVIHHLRNSAIAKKYPSIAKEVENSIYMDNILLTANSEEEGKNKINIIREIFLDANMELREFLANNESVLSELEETAKIAPHKKFLGICWNNGEDKIKFSFPKANAVDWTMRKILRVLNSIFDPLGLLYPASLKARIFFQSLWELKLKWDTPLPEEKQLEWMSIATEWEDAVIELPRSLCINQNHSSQIHIFCDASLACYATAVYLQTTSEKESKINLVFARSRLAPINSKITIPKLELLGIVIGVRAGNFIKKEMGLKEAKTILWTDSEIALSWIASTERQPVFIANRLKEIRNHNISFRHVGTASNPADLATRGIKAKELASAKNWWYGPSWLKNEKEWPQKIITPPKDEGEEFIAQFALPKVEERKRPEIDPARFSSWEKMLMCIMFILRFLKSLLALKAHSFKNKLLEKFSINKEFNALDYKIAEIFALKEAQNRSMLTSNEKIKKEYSLFEDSNGLWRSKSRLQWSSLPRDSIEPIFLPKEDKLTQLIVLSVHKKHFHSGVQLTHYSIIQKFCGITKRSIRKILGKCLDCKRSKLLPYTLPPFPTYPIERMQKSPVFANIGLDYLGPTLVTMPDNSKHKLWVLLITCLATRAVWLDSVLDLSAKTFLNALRRFIAKRGRPNYILSDNATNFHLTAKTLDEIWGKIINSSETMNFAAKEKINWKFIVPLSCWEGGAYERLCGLAKNAFKRAIGKRILQLDEMNTVISEVEGILNSRPLVPMDDNPDSVRTLRPFDFLLESGEPGLPPIKENEEEWKPDLSAPEKLLTTYKNSLRIQNKFWNTWQHEYLNFLKERRQQRHKMKGNDIIPRIGEVVLLTDENTTRASWRLGRISELPPGDPTSIRSAKVLMPSGKILKRALAHLVPLEIGGGKESIPQPKETQIEPKKIEERMKIKRDAKEKALQKINANAYGLKAIPFLILCLQLIACANATNFRTPLLPYECEAEGQLLHTESNCNSKGILIYSKTGKDPPELCYKIKSCGEKFLTPVSGGWSCLDNCGKCPDWAAGCSHTNNYVIYEQAKLNNIASHEQIESDNDISILIPTIELFNGNIRYVQQLQIRTIDVFDKDEVCIGKGATIGTPHYCSIHDCLTSGTRFCYYPHRETTLFISKDAEIPIKAWGYKRIHINGTNKKAISKCANCQLNCETKGIQAIFEETKFSKIEICCQPYCFSFEGVKSPKIVTLPKDILLNEHTCSMQLWTTKSNPINKIVLKCPSVNICELINCYICTELLANPECWPIYAAIIGGILIAIIFTCLFKLCLLLNKIFITIAELVWCIKTTLRILKILLKLIIKIPYLIMRKIIEARLKNKEQQKNNAKNDIELAEIKSEQKREFKPFTPFRKKFGARGTTISKIVVILAIIKLANGASQFASFSANEEDCFKLENNQTKCHVSHETILTLTPSHRIAQLLIRGSNKLPMGIVDITIDDIVVECQKSSEYFSRSHEIKTYSSKRCPKQGSCTGNTCANTKLDSKIPELNAVNDLPGNTFCIDSCSFLMCGCGFPTTSCIFYRLHAVERSKKIYEFFNCPAWQYAIELAIKRTDNKGTTQIDKIMLYNGILTETSGLKLAINAITKAPTPILATRFLTDGNKVMIADHLNSKLYCATQGEAESFNGCQLDADACKCSVTDPTVTCQCKNGRLDKQFLENPARVLPIISQALRSKTRKTAYTPRYRMLPSNCKYLWKIIS</sequence>
<evidence type="ECO:0000313" key="5">
    <source>
        <dbReference type="Proteomes" id="UP000580250"/>
    </source>
</evidence>
<dbReference type="Pfam" id="PF07245">
    <property type="entry name" value="Phlebovirus_G2"/>
    <property type="match status" value="1"/>
</dbReference>
<dbReference type="InterPro" id="IPR005312">
    <property type="entry name" value="DUF1759"/>
</dbReference>
<proteinExistence type="predicted"/>
<dbReference type="Gene3D" id="3.30.70.270">
    <property type="match status" value="1"/>
</dbReference>
<comment type="caution">
    <text evidence="4">The sequence shown here is derived from an EMBL/GenBank/DDBJ whole genome shotgun (WGS) entry which is preliminary data.</text>
</comment>
<dbReference type="EMBL" id="CAJEWN010002333">
    <property type="protein sequence ID" value="CAD2203174.1"/>
    <property type="molecule type" value="Genomic_DNA"/>
</dbReference>
<keyword evidence="2" id="KW-0472">Membrane</keyword>
<organism evidence="4 5">
    <name type="scientific">Meloidogyne enterolobii</name>
    <name type="common">Root-knot nematode worm</name>
    <name type="synonym">Meloidogyne mayaguensis</name>
    <dbReference type="NCBI Taxonomy" id="390850"/>
    <lineage>
        <taxon>Eukaryota</taxon>
        <taxon>Metazoa</taxon>
        <taxon>Ecdysozoa</taxon>
        <taxon>Nematoda</taxon>
        <taxon>Chromadorea</taxon>
        <taxon>Rhabditida</taxon>
        <taxon>Tylenchina</taxon>
        <taxon>Tylenchomorpha</taxon>
        <taxon>Tylenchoidea</taxon>
        <taxon>Meloidogynidae</taxon>
        <taxon>Meloidogyninae</taxon>
        <taxon>Meloidogyne</taxon>
    </lineage>
</organism>
<dbReference type="InterPro" id="IPR043502">
    <property type="entry name" value="DNA/RNA_pol_sf"/>
</dbReference>
<dbReference type="GO" id="GO:0015074">
    <property type="term" value="P:DNA integration"/>
    <property type="evidence" value="ECO:0007669"/>
    <property type="project" value="InterPro"/>
</dbReference>
<evidence type="ECO:0000313" key="4">
    <source>
        <dbReference type="EMBL" id="CAD2203174.1"/>
    </source>
</evidence>
<dbReference type="Gene3D" id="3.30.420.10">
    <property type="entry name" value="Ribonuclease H-like superfamily/Ribonuclease H"/>
    <property type="match status" value="1"/>
</dbReference>
<protein>
    <recommendedName>
        <fullName evidence="3">Integrase catalytic domain-containing protein</fullName>
    </recommendedName>
</protein>
<dbReference type="PANTHER" id="PTHR47331">
    <property type="entry name" value="PHD-TYPE DOMAIN-CONTAINING PROTEIN"/>
    <property type="match status" value="1"/>
</dbReference>
<dbReference type="Pfam" id="PF03564">
    <property type="entry name" value="DUF1759"/>
    <property type="match status" value="1"/>
</dbReference>
<dbReference type="SUPFAM" id="SSF56672">
    <property type="entry name" value="DNA/RNA polymerases"/>
    <property type="match status" value="1"/>
</dbReference>
<evidence type="ECO:0000256" key="1">
    <source>
        <dbReference type="SAM" id="Coils"/>
    </source>
</evidence>
<dbReference type="PANTHER" id="PTHR47331:SF4">
    <property type="entry name" value="PEPTIDASE S1 DOMAIN-CONTAINING PROTEIN"/>
    <property type="match status" value="1"/>
</dbReference>
<dbReference type="InterPro" id="IPR036397">
    <property type="entry name" value="RNaseH_sf"/>
</dbReference>
<dbReference type="InterPro" id="IPR001584">
    <property type="entry name" value="Integrase_cat-core"/>
</dbReference>
<name>A0A6V7XV54_MELEN</name>
<dbReference type="Gene3D" id="3.10.10.10">
    <property type="entry name" value="HIV Type 1 Reverse Transcriptase, subunit A, domain 1"/>
    <property type="match status" value="1"/>
</dbReference>
<dbReference type="Gene3D" id="2.60.98.50">
    <property type="match status" value="1"/>
</dbReference>
<dbReference type="InterPro" id="IPR043128">
    <property type="entry name" value="Rev_trsase/Diguanyl_cyclase"/>
</dbReference>
<dbReference type="PROSITE" id="PS50994">
    <property type="entry name" value="INTEGRASE"/>
    <property type="match status" value="1"/>
</dbReference>
<accession>A0A6V7XV54</accession>
<dbReference type="GO" id="GO:0042575">
    <property type="term" value="C:DNA polymerase complex"/>
    <property type="evidence" value="ECO:0007669"/>
    <property type="project" value="UniProtKB-ARBA"/>
</dbReference>
<feature type="transmembrane region" description="Helical" evidence="2">
    <location>
        <begin position="2142"/>
        <end position="2161"/>
    </location>
</feature>
<evidence type="ECO:0000256" key="2">
    <source>
        <dbReference type="SAM" id="Phobius"/>
    </source>
</evidence>
<dbReference type="InterPro" id="IPR008042">
    <property type="entry name" value="Retrotrans_Pao"/>
</dbReference>
<keyword evidence="2" id="KW-1133">Transmembrane helix</keyword>
<dbReference type="Pfam" id="PF05380">
    <property type="entry name" value="Peptidase_A17"/>
    <property type="match status" value="1"/>
</dbReference>
<dbReference type="InterPro" id="IPR000477">
    <property type="entry name" value="RT_dom"/>
</dbReference>
<keyword evidence="1" id="KW-0175">Coiled coil</keyword>
<dbReference type="GO" id="GO:0003676">
    <property type="term" value="F:nucleic acid binding"/>
    <property type="evidence" value="ECO:0007669"/>
    <property type="project" value="InterPro"/>
</dbReference>
<keyword evidence="2" id="KW-0812">Transmembrane</keyword>
<dbReference type="InterPro" id="IPR040676">
    <property type="entry name" value="DUF5641"/>
</dbReference>
<feature type="domain" description="Integrase catalytic" evidence="3">
    <location>
        <begin position="1421"/>
        <end position="1610"/>
    </location>
</feature>
<evidence type="ECO:0000259" key="3">
    <source>
        <dbReference type="PROSITE" id="PS50994"/>
    </source>
</evidence>